<evidence type="ECO:0000256" key="4">
    <source>
        <dbReference type="ARBA" id="ARBA00023012"/>
    </source>
</evidence>
<organism evidence="8">
    <name type="scientific">Oscillatoriales cyanobacterium SpSt-402</name>
    <dbReference type="NCBI Taxonomy" id="2282168"/>
    <lineage>
        <taxon>Bacteria</taxon>
        <taxon>Bacillati</taxon>
        <taxon>Cyanobacteriota</taxon>
        <taxon>Cyanophyceae</taxon>
        <taxon>Oscillatoriophycideae</taxon>
        <taxon>Oscillatoriales</taxon>
    </lineage>
</organism>
<dbReference type="Gene3D" id="3.30.565.10">
    <property type="entry name" value="Histidine kinase-like ATPase, C-terminal domain"/>
    <property type="match status" value="1"/>
</dbReference>
<evidence type="ECO:0000259" key="6">
    <source>
        <dbReference type="PROSITE" id="PS50109"/>
    </source>
</evidence>
<feature type="modified residue" description="4-aspartylphosphate" evidence="5">
    <location>
        <position position="58"/>
    </location>
</feature>
<keyword evidence="3 8" id="KW-0808">Transferase</keyword>
<dbReference type="SUPFAM" id="SSF52172">
    <property type="entry name" value="CheY-like"/>
    <property type="match status" value="1"/>
</dbReference>
<dbReference type="InterPro" id="IPR004358">
    <property type="entry name" value="Sig_transdc_His_kin-like_C"/>
</dbReference>
<dbReference type="SMART" id="SM00448">
    <property type="entry name" value="REC"/>
    <property type="match status" value="1"/>
</dbReference>
<evidence type="ECO:0000256" key="5">
    <source>
        <dbReference type="PROSITE-ProRule" id="PRU00169"/>
    </source>
</evidence>
<proteinExistence type="predicted"/>
<dbReference type="GO" id="GO:0000155">
    <property type="term" value="F:phosphorelay sensor kinase activity"/>
    <property type="evidence" value="ECO:0007669"/>
    <property type="project" value="InterPro"/>
</dbReference>
<dbReference type="SUPFAM" id="SSF55874">
    <property type="entry name" value="ATPase domain of HSP90 chaperone/DNA topoisomerase II/histidine kinase"/>
    <property type="match status" value="1"/>
</dbReference>
<name>A0A832H6Q8_9CYAN</name>
<keyword evidence="5" id="KW-0597">Phosphoprotein</keyword>
<dbReference type="PROSITE" id="PS50110">
    <property type="entry name" value="RESPONSE_REGULATORY"/>
    <property type="match status" value="1"/>
</dbReference>
<dbReference type="Pfam" id="PF02518">
    <property type="entry name" value="HATPase_c"/>
    <property type="match status" value="1"/>
</dbReference>
<dbReference type="SUPFAM" id="SSF47384">
    <property type="entry name" value="Homodimeric domain of signal transducing histidine kinase"/>
    <property type="match status" value="1"/>
</dbReference>
<protein>
    <recommendedName>
        <fullName evidence="2">histidine kinase</fullName>
        <ecNumber evidence="2">2.7.13.3</ecNumber>
    </recommendedName>
</protein>
<dbReference type="PROSITE" id="PS50109">
    <property type="entry name" value="HIS_KIN"/>
    <property type="match status" value="1"/>
</dbReference>
<dbReference type="InterPro" id="IPR003594">
    <property type="entry name" value="HATPase_dom"/>
</dbReference>
<evidence type="ECO:0000259" key="7">
    <source>
        <dbReference type="PROSITE" id="PS50110"/>
    </source>
</evidence>
<comment type="caution">
    <text evidence="8">The sequence shown here is derived from an EMBL/GenBank/DDBJ whole genome shotgun (WGS) entry which is preliminary data.</text>
</comment>
<dbReference type="InterPro" id="IPR036097">
    <property type="entry name" value="HisK_dim/P_sf"/>
</dbReference>
<dbReference type="AlphaFoldDB" id="A0A832H6Q8"/>
<keyword evidence="4" id="KW-0902">Two-component regulatory system</keyword>
<evidence type="ECO:0000256" key="1">
    <source>
        <dbReference type="ARBA" id="ARBA00000085"/>
    </source>
</evidence>
<gene>
    <name evidence="8" type="ORF">ENR47_04595</name>
</gene>
<dbReference type="InterPro" id="IPR005467">
    <property type="entry name" value="His_kinase_dom"/>
</dbReference>
<dbReference type="Gene3D" id="1.10.287.130">
    <property type="match status" value="1"/>
</dbReference>
<reference evidence="8" key="1">
    <citation type="journal article" date="2020" name="mSystems">
        <title>Genome- and Community-Level Interaction Insights into Carbon Utilization and Element Cycling Functions of Hydrothermarchaeota in Hydrothermal Sediment.</title>
        <authorList>
            <person name="Zhou Z."/>
            <person name="Liu Y."/>
            <person name="Xu W."/>
            <person name="Pan J."/>
            <person name="Luo Z.H."/>
            <person name="Li M."/>
        </authorList>
    </citation>
    <scope>NUCLEOTIDE SEQUENCE [LARGE SCALE GENOMIC DNA]</scope>
    <source>
        <strain evidence="8">SpSt-402</strain>
    </source>
</reference>
<dbReference type="SMART" id="SM00387">
    <property type="entry name" value="HATPase_c"/>
    <property type="match status" value="1"/>
</dbReference>
<dbReference type="InterPro" id="IPR036890">
    <property type="entry name" value="HATPase_C_sf"/>
</dbReference>
<dbReference type="Gene3D" id="3.40.50.2300">
    <property type="match status" value="1"/>
</dbReference>
<dbReference type="EMBL" id="DSRD01000298">
    <property type="protein sequence ID" value="HGW93550.1"/>
    <property type="molecule type" value="Genomic_DNA"/>
</dbReference>
<feature type="domain" description="Response regulatory" evidence="7">
    <location>
        <begin position="9"/>
        <end position="125"/>
    </location>
</feature>
<dbReference type="InterPro" id="IPR011006">
    <property type="entry name" value="CheY-like_superfamily"/>
</dbReference>
<comment type="catalytic activity">
    <reaction evidence="1">
        <text>ATP + protein L-histidine = ADP + protein N-phospho-L-histidine.</text>
        <dbReference type="EC" id="2.7.13.3"/>
    </reaction>
</comment>
<evidence type="ECO:0000256" key="3">
    <source>
        <dbReference type="ARBA" id="ARBA00022777"/>
    </source>
</evidence>
<sequence>MPLTELSGTLLIVDDTPANLGVLSDFLGDLGFRVLVAQNGESAIQKAEYALPDLILLDVMMPGIDGFETCRRLKLSEKTREIPIIFMTALADTDNKVKGFSLGAVDYLTKPIQHEEMLVRINLHLRFRKLTKQLHEQNMQLQKVSSLGQLVAGVAHEVNNPVGFISGNLHHAEAYVNDLFDHLKLYQQQSSNASPEIQAHREEIDLDYLLEDLPKMLSSMRLGIERIRDIMASLRIFLRVDEAEKKPIDLHEGIESTLMILQHRLKAIANRPAIQIIKDYGELPLVECYGGQLNQVFMNILSNAIDALEESWVIGHGSFVDNQQPVTHEAGQPTNNKEQRLIPTITIRTAVIDHQQVQICIADNGPGISVEVQQRLFDPFFTTKPSGKGTGLGLSISHQIVVEKHGGNLYCRSERNQGAEWVIELPVK</sequence>
<dbReference type="Pfam" id="PF00072">
    <property type="entry name" value="Response_reg"/>
    <property type="match status" value="1"/>
</dbReference>
<feature type="domain" description="Histidine kinase" evidence="6">
    <location>
        <begin position="153"/>
        <end position="428"/>
    </location>
</feature>
<dbReference type="CDD" id="cd19920">
    <property type="entry name" value="REC_PA4781-like"/>
    <property type="match status" value="1"/>
</dbReference>
<dbReference type="PANTHER" id="PTHR43065:SF50">
    <property type="entry name" value="HISTIDINE KINASE"/>
    <property type="match status" value="1"/>
</dbReference>
<evidence type="ECO:0000313" key="8">
    <source>
        <dbReference type="EMBL" id="HGW93550.1"/>
    </source>
</evidence>
<dbReference type="PANTHER" id="PTHR43065">
    <property type="entry name" value="SENSOR HISTIDINE KINASE"/>
    <property type="match status" value="1"/>
</dbReference>
<dbReference type="PRINTS" id="PR00344">
    <property type="entry name" value="BCTRLSENSOR"/>
</dbReference>
<dbReference type="InterPro" id="IPR001789">
    <property type="entry name" value="Sig_transdc_resp-reg_receiver"/>
</dbReference>
<accession>A0A832H6Q8</accession>
<dbReference type="EC" id="2.7.13.3" evidence="2"/>
<evidence type="ECO:0000256" key="2">
    <source>
        <dbReference type="ARBA" id="ARBA00012438"/>
    </source>
</evidence>
<keyword evidence="3 8" id="KW-0418">Kinase</keyword>